<name>A0A822ZBP0_NELNU</name>
<evidence type="ECO:0000313" key="1">
    <source>
        <dbReference type="EMBL" id="DAD38958.1"/>
    </source>
</evidence>
<proteinExistence type="predicted"/>
<dbReference type="EMBL" id="DUZY01000005">
    <property type="protein sequence ID" value="DAD38958.1"/>
    <property type="molecule type" value="Genomic_DNA"/>
</dbReference>
<evidence type="ECO:0000313" key="2">
    <source>
        <dbReference type="Proteomes" id="UP000607653"/>
    </source>
</evidence>
<protein>
    <submittedName>
        <fullName evidence="1">Uncharacterized protein</fullName>
    </submittedName>
</protein>
<sequence length="61" mass="6930">MAEIKRKEAMSQRGRGGISFCVRLSFDRTNRRFQACLAMSLVLLLNHEANPQVQHISLVNS</sequence>
<dbReference type="Proteomes" id="UP000607653">
    <property type="component" value="Unassembled WGS sequence"/>
</dbReference>
<comment type="caution">
    <text evidence="1">The sequence shown here is derived from an EMBL/GenBank/DDBJ whole genome shotgun (WGS) entry which is preliminary data.</text>
</comment>
<reference evidence="1 2" key="1">
    <citation type="journal article" date="2020" name="Mol. Biol. Evol.">
        <title>Distinct Expression and Methylation Patterns for Genes with Different Fates following a Single Whole-Genome Duplication in Flowering Plants.</title>
        <authorList>
            <person name="Shi T."/>
            <person name="Rahmani R.S."/>
            <person name="Gugger P.F."/>
            <person name="Wang M."/>
            <person name="Li H."/>
            <person name="Zhang Y."/>
            <person name="Li Z."/>
            <person name="Wang Q."/>
            <person name="Van de Peer Y."/>
            <person name="Marchal K."/>
            <person name="Chen J."/>
        </authorList>
    </citation>
    <scope>NUCLEOTIDE SEQUENCE [LARGE SCALE GENOMIC DNA]</scope>
    <source>
        <tissue evidence="1">Leaf</tissue>
    </source>
</reference>
<accession>A0A822ZBP0</accession>
<keyword evidence="2" id="KW-1185">Reference proteome</keyword>
<gene>
    <name evidence="1" type="ORF">HUJ06_013280</name>
</gene>
<organism evidence="1 2">
    <name type="scientific">Nelumbo nucifera</name>
    <name type="common">Sacred lotus</name>
    <dbReference type="NCBI Taxonomy" id="4432"/>
    <lineage>
        <taxon>Eukaryota</taxon>
        <taxon>Viridiplantae</taxon>
        <taxon>Streptophyta</taxon>
        <taxon>Embryophyta</taxon>
        <taxon>Tracheophyta</taxon>
        <taxon>Spermatophyta</taxon>
        <taxon>Magnoliopsida</taxon>
        <taxon>Proteales</taxon>
        <taxon>Nelumbonaceae</taxon>
        <taxon>Nelumbo</taxon>
    </lineage>
</organism>
<dbReference type="AlphaFoldDB" id="A0A822ZBP0"/>